<dbReference type="AlphaFoldDB" id="A0A9D4ADQ7"/>
<evidence type="ECO:0000313" key="2">
    <source>
        <dbReference type="Proteomes" id="UP000828251"/>
    </source>
</evidence>
<name>A0A9D4ADQ7_9ROSI</name>
<evidence type="ECO:0000313" key="1">
    <source>
        <dbReference type="EMBL" id="KAH1108043.1"/>
    </source>
</evidence>
<comment type="caution">
    <text evidence="1">The sequence shown here is derived from an EMBL/GenBank/DDBJ whole genome shotgun (WGS) entry which is preliminary data.</text>
</comment>
<protein>
    <submittedName>
        <fullName evidence="1">Uncharacterized protein</fullName>
    </submittedName>
</protein>
<organism evidence="1 2">
    <name type="scientific">Gossypium stocksii</name>
    <dbReference type="NCBI Taxonomy" id="47602"/>
    <lineage>
        <taxon>Eukaryota</taxon>
        <taxon>Viridiplantae</taxon>
        <taxon>Streptophyta</taxon>
        <taxon>Embryophyta</taxon>
        <taxon>Tracheophyta</taxon>
        <taxon>Spermatophyta</taxon>
        <taxon>Magnoliopsida</taxon>
        <taxon>eudicotyledons</taxon>
        <taxon>Gunneridae</taxon>
        <taxon>Pentapetalae</taxon>
        <taxon>rosids</taxon>
        <taxon>malvids</taxon>
        <taxon>Malvales</taxon>
        <taxon>Malvaceae</taxon>
        <taxon>Malvoideae</taxon>
        <taxon>Gossypium</taxon>
    </lineage>
</organism>
<reference evidence="1 2" key="1">
    <citation type="journal article" date="2021" name="Plant Biotechnol. J.">
        <title>Multi-omics assisted identification of the key and species-specific regulatory components of drought-tolerant mechanisms in Gossypium stocksii.</title>
        <authorList>
            <person name="Yu D."/>
            <person name="Ke L."/>
            <person name="Zhang D."/>
            <person name="Wu Y."/>
            <person name="Sun Y."/>
            <person name="Mei J."/>
            <person name="Sun J."/>
            <person name="Sun Y."/>
        </authorList>
    </citation>
    <scope>NUCLEOTIDE SEQUENCE [LARGE SCALE GENOMIC DNA]</scope>
    <source>
        <strain evidence="2">cv. E1</strain>
        <tissue evidence="1">Leaf</tissue>
    </source>
</reference>
<dbReference type="Proteomes" id="UP000828251">
    <property type="component" value="Unassembled WGS sequence"/>
</dbReference>
<dbReference type="EMBL" id="JAIQCV010000004">
    <property type="protein sequence ID" value="KAH1108043.1"/>
    <property type="molecule type" value="Genomic_DNA"/>
</dbReference>
<sequence length="77" mass="9026">MPVSKYLIELVSRKDKFESSKPNEKENIEGDGEGYVKDENDGNVIMINYNRKWKPNNKPNKSVECFLCYGILDIRQR</sequence>
<proteinExistence type="predicted"/>
<gene>
    <name evidence="1" type="ORF">J1N35_011811</name>
</gene>
<accession>A0A9D4ADQ7</accession>
<keyword evidence="2" id="KW-1185">Reference proteome</keyword>